<gene>
    <name evidence="1" type="ORF">UFOVP188_17</name>
</gene>
<dbReference type="EMBL" id="LR798236">
    <property type="protein sequence ID" value="CAB5212445.1"/>
    <property type="molecule type" value="Genomic_DNA"/>
</dbReference>
<sequence length="89" mass="10594">MQDGDTGEFTTYLIWDEVTVNWTWCEGDDWDADGYFDIFVFKDGIDVTYDIPKMHFKWLEEEVKEFAGYEPPSRQHIARSINAHFNKSF</sequence>
<accession>A0A6J7WEL2</accession>
<protein>
    <submittedName>
        <fullName evidence="1">Uncharacterized protein</fullName>
    </submittedName>
</protein>
<organism evidence="1">
    <name type="scientific">uncultured Caudovirales phage</name>
    <dbReference type="NCBI Taxonomy" id="2100421"/>
    <lineage>
        <taxon>Viruses</taxon>
        <taxon>Duplodnaviria</taxon>
        <taxon>Heunggongvirae</taxon>
        <taxon>Uroviricota</taxon>
        <taxon>Caudoviricetes</taxon>
        <taxon>Peduoviridae</taxon>
        <taxon>Maltschvirus</taxon>
        <taxon>Maltschvirus maltsch</taxon>
    </lineage>
</organism>
<name>A0A6J7WEL2_9CAUD</name>
<evidence type="ECO:0000313" key="1">
    <source>
        <dbReference type="EMBL" id="CAB5212445.1"/>
    </source>
</evidence>
<proteinExistence type="predicted"/>
<reference evidence="1" key="1">
    <citation type="submission" date="2020-05" db="EMBL/GenBank/DDBJ databases">
        <authorList>
            <person name="Chiriac C."/>
            <person name="Salcher M."/>
            <person name="Ghai R."/>
            <person name="Kavagutti S V."/>
        </authorList>
    </citation>
    <scope>NUCLEOTIDE SEQUENCE</scope>
</reference>